<dbReference type="Proteomes" id="UP000701801">
    <property type="component" value="Unassembled WGS sequence"/>
</dbReference>
<evidence type="ECO:0000313" key="2">
    <source>
        <dbReference type="Proteomes" id="UP000701801"/>
    </source>
</evidence>
<comment type="caution">
    <text evidence="1">The sequence shown here is derived from an EMBL/GenBank/DDBJ whole genome shotgun (WGS) entry which is preliminary data.</text>
</comment>
<organism evidence="1 2">
    <name type="scientific">Hymenoscyphus albidus</name>
    <dbReference type="NCBI Taxonomy" id="595503"/>
    <lineage>
        <taxon>Eukaryota</taxon>
        <taxon>Fungi</taxon>
        <taxon>Dikarya</taxon>
        <taxon>Ascomycota</taxon>
        <taxon>Pezizomycotina</taxon>
        <taxon>Leotiomycetes</taxon>
        <taxon>Helotiales</taxon>
        <taxon>Helotiaceae</taxon>
        <taxon>Hymenoscyphus</taxon>
    </lineage>
</organism>
<sequence>MSVTQDLNPIAQKVLEIPMKFTNRGPILQLVFHSDSSQLLVYMTGTICIISLLSLSVTHSCEWPNPECKWVTHPQDTNLVLGVGPDALYMSDWTLTRHKKYAFEYPIIEETQRFAQVSLLSRTLNENMYMFFEISSIPTAFEDPRNKISVSFLPKRISSQISVTLSFTSSDRLVFLSEDSSTCSLKLPGQFLTKPNVEPKNKVVEEEIKTLFSLPGDWISRVNLELCCILYMERSLLCPRNGEVAIVRCAALR</sequence>
<proteinExistence type="predicted"/>
<gene>
    <name evidence="1" type="ORF">HYALB_00007706</name>
</gene>
<name>A0A9N9Q4Y1_9HELO</name>
<dbReference type="AlphaFoldDB" id="A0A9N9Q4Y1"/>
<dbReference type="OrthoDB" id="5422759at2759"/>
<accession>A0A9N9Q4Y1</accession>
<reference evidence="1" key="1">
    <citation type="submission" date="2021-07" db="EMBL/GenBank/DDBJ databases">
        <authorList>
            <person name="Durling M."/>
        </authorList>
    </citation>
    <scope>NUCLEOTIDE SEQUENCE</scope>
</reference>
<dbReference type="EMBL" id="CAJVRM010000079">
    <property type="protein sequence ID" value="CAG8973756.1"/>
    <property type="molecule type" value="Genomic_DNA"/>
</dbReference>
<evidence type="ECO:0000313" key="1">
    <source>
        <dbReference type="EMBL" id="CAG8973756.1"/>
    </source>
</evidence>
<protein>
    <submittedName>
        <fullName evidence="1">Uncharacterized protein</fullName>
    </submittedName>
</protein>
<keyword evidence="2" id="KW-1185">Reference proteome</keyword>